<evidence type="ECO:0000313" key="2">
    <source>
        <dbReference type="EMBL" id="PJA32881.1"/>
    </source>
</evidence>
<dbReference type="Proteomes" id="UP000230758">
    <property type="component" value="Unassembled WGS sequence"/>
</dbReference>
<feature type="transmembrane region" description="Helical" evidence="1">
    <location>
        <begin position="78"/>
        <end position="96"/>
    </location>
</feature>
<reference evidence="3" key="1">
    <citation type="submission" date="2017-09" db="EMBL/GenBank/DDBJ databases">
        <title>Depth-based differentiation of microbial function through sediment-hosted aquifers and enrichment of novel symbionts in the deep terrestrial subsurface.</title>
        <authorList>
            <person name="Probst A.J."/>
            <person name="Ladd B."/>
            <person name="Jarett J.K."/>
            <person name="Geller-Mcgrath D.E."/>
            <person name="Sieber C.M.K."/>
            <person name="Emerson J.B."/>
            <person name="Anantharaman K."/>
            <person name="Thomas B.C."/>
            <person name="Malmstrom R."/>
            <person name="Stieglmeier M."/>
            <person name="Klingl A."/>
            <person name="Woyke T."/>
            <person name="Ryan C.M."/>
            <person name="Banfield J.F."/>
        </authorList>
    </citation>
    <scope>NUCLEOTIDE SEQUENCE [LARGE SCALE GENOMIC DNA]</scope>
</reference>
<protein>
    <submittedName>
        <fullName evidence="2">Uncharacterized protein</fullName>
    </submittedName>
</protein>
<proteinExistence type="predicted"/>
<feature type="transmembrane region" description="Helical" evidence="1">
    <location>
        <begin position="39"/>
        <end position="58"/>
    </location>
</feature>
<dbReference type="EMBL" id="PFXF01000018">
    <property type="protein sequence ID" value="PJA32881.1"/>
    <property type="molecule type" value="Genomic_DNA"/>
</dbReference>
<keyword evidence="1" id="KW-0472">Membrane</keyword>
<comment type="caution">
    <text evidence="2">The sequence shown here is derived from an EMBL/GenBank/DDBJ whole genome shotgun (WGS) entry which is preliminary data.</text>
</comment>
<organism evidence="2 3">
    <name type="scientific">Candidatus Zambryskibacteria bacterium CG_4_9_14_3_um_filter_42_15</name>
    <dbReference type="NCBI Taxonomy" id="1975112"/>
    <lineage>
        <taxon>Bacteria</taxon>
        <taxon>Candidatus Zambryskiibacteriota</taxon>
    </lineage>
</organism>
<sequence length="127" mass="13514">MKVKKYLNVSIIVLLLLPTVAFAALTGVKDLITSIQGLINPLLSLAVGLALVAFFWGLAKFIFRLGGDEKAVEDGKRIMKWGLIALFVMVSVWGIIELIQQDLLGLNSGSTSSGVGGRYTGPSGPPQ</sequence>
<dbReference type="AlphaFoldDB" id="A0A2M7WS95"/>
<keyword evidence="1" id="KW-1133">Transmembrane helix</keyword>
<dbReference type="InterPro" id="IPR043993">
    <property type="entry name" value="T4SS_pilin"/>
</dbReference>
<evidence type="ECO:0000256" key="1">
    <source>
        <dbReference type="SAM" id="Phobius"/>
    </source>
</evidence>
<evidence type="ECO:0000313" key="3">
    <source>
        <dbReference type="Proteomes" id="UP000230758"/>
    </source>
</evidence>
<gene>
    <name evidence="2" type="ORF">CO185_01385</name>
</gene>
<dbReference type="Pfam" id="PF18895">
    <property type="entry name" value="T4SS_pilin"/>
    <property type="match status" value="1"/>
</dbReference>
<accession>A0A2M7WS95</accession>
<keyword evidence="1" id="KW-0812">Transmembrane</keyword>
<name>A0A2M7WS95_9BACT</name>